<proteinExistence type="predicted"/>
<dbReference type="Proteomes" id="UP001165740">
    <property type="component" value="Chromosome 13"/>
</dbReference>
<protein>
    <submittedName>
        <fullName evidence="3">Uncharacterized protein LOC106079290</fullName>
    </submittedName>
</protein>
<keyword evidence="2" id="KW-1185">Reference proteome</keyword>
<dbReference type="Pfam" id="PF00059">
    <property type="entry name" value="Lectin_C"/>
    <property type="match status" value="1"/>
</dbReference>
<gene>
    <name evidence="3" type="primary">LOC106079290</name>
</gene>
<dbReference type="SMART" id="SM00034">
    <property type="entry name" value="CLECT"/>
    <property type="match status" value="1"/>
</dbReference>
<dbReference type="OMA" id="GRWINTH"/>
<dbReference type="Gene3D" id="3.10.100.10">
    <property type="entry name" value="Mannose-Binding Protein A, subunit A"/>
    <property type="match status" value="1"/>
</dbReference>
<dbReference type="InterPro" id="IPR001304">
    <property type="entry name" value="C-type_lectin-like"/>
</dbReference>
<name>A0A9W2YR41_BIOGL</name>
<dbReference type="RefSeq" id="XP_055865238.1">
    <property type="nucleotide sequence ID" value="XM_056009263.1"/>
</dbReference>
<dbReference type="PROSITE" id="PS50041">
    <property type="entry name" value="C_TYPE_LECTIN_2"/>
    <property type="match status" value="1"/>
</dbReference>
<sequence length="450" mass="49957">MKVLSSYQLFSSSCFHFWGLKMIEGGVSTSWLFFKIAVLLCFGAHGFNASATNPIVTISPKEIILGFTKDLSVDCSFRQGSVPSVSSLISLVLTHRRKNGHGYQHQVSVSSSGGLLNSNFLQGTSSGIINNRGISYVKVIWKNPRHDSAGVYKCDAHGIDTLGRPVTFSTNSSVETSTPSIDMVILEVRLIKDLLEDLQLKLNNSESSFNGQIKLIVSNVSQLQSQTSNSANQLLSELNSLKNSVSQLQVRVFSSISQLQSQTSNSVNQIWSEINSMKSSISQHQSRISNHEILISTIRRQQDKAKASLDAARSALFHSSSYFHGRRYFLTRSASFFNPSYGQSTCATYGGYLTELDSQSELNFVRSFVTSYGSSYFAVMMGATDEGHEGRWINTHSRTSVVHLWHPRQPDNAEGREHCSCLWKRFGFAMNDCPCYYTSTEVGFLCEIPD</sequence>
<dbReference type="InterPro" id="IPR016187">
    <property type="entry name" value="CTDL_fold"/>
</dbReference>
<accession>A0A9W2YR41</accession>
<evidence type="ECO:0000313" key="2">
    <source>
        <dbReference type="Proteomes" id="UP001165740"/>
    </source>
</evidence>
<dbReference type="GeneID" id="106079290"/>
<dbReference type="InterPro" id="IPR016186">
    <property type="entry name" value="C-type_lectin-like/link_sf"/>
</dbReference>
<evidence type="ECO:0000259" key="1">
    <source>
        <dbReference type="PROSITE" id="PS50041"/>
    </source>
</evidence>
<reference evidence="3" key="1">
    <citation type="submission" date="2025-08" db="UniProtKB">
        <authorList>
            <consortium name="RefSeq"/>
        </authorList>
    </citation>
    <scope>IDENTIFICATION</scope>
</reference>
<evidence type="ECO:0000313" key="3">
    <source>
        <dbReference type="RefSeq" id="XP_055865238.1"/>
    </source>
</evidence>
<dbReference type="SUPFAM" id="SSF56436">
    <property type="entry name" value="C-type lectin-like"/>
    <property type="match status" value="1"/>
</dbReference>
<dbReference type="CDD" id="cd00037">
    <property type="entry name" value="CLECT"/>
    <property type="match status" value="1"/>
</dbReference>
<dbReference type="OrthoDB" id="6051775at2759"/>
<feature type="domain" description="C-type lectin" evidence="1">
    <location>
        <begin position="323"/>
        <end position="435"/>
    </location>
</feature>
<organism evidence="2 3">
    <name type="scientific">Biomphalaria glabrata</name>
    <name type="common">Bloodfluke planorb</name>
    <name type="synonym">Freshwater snail</name>
    <dbReference type="NCBI Taxonomy" id="6526"/>
    <lineage>
        <taxon>Eukaryota</taxon>
        <taxon>Metazoa</taxon>
        <taxon>Spiralia</taxon>
        <taxon>Lophotrochozoa</taxon>
        <taxon>Mollusca</taxon>
        <taxon>Gastropoda</taxon>
        <taxon>Heterobranchia</taxon>
        <taxon>Euthyneura</taxon>
        <taxon>Panpulmonata</taxon>
        <taxon>Hygrophila</taxon>
        <taxon>Lymnaeoidea</taxon>
        <taxon>Planorbidae</taxon>
        <taxon>Biomphalaria</taxon>
    </lineage>
</organism>
<dbReference type="AlphaFoldDB" id="A0A9W2YR41"/>